<dbReference type="SUPFAM" id="SSF53448">
    <property type="entry name" value="Nucleotide-diphospho-sugar transferases"/>
    <property type="match status" value="1"/>
</dbReference>
<dbReference type="PANTHER" id="PTHR43197:SF1">
    <property type="entry name" value="UTP--GLUCOSE-1-PHOSPHATE URIDYLYLTRANSFERASE"/>
    <property type="match status" value="1"/>
</dbReference>
<organism evidence="11 12">
    <name type="scientific">Flavimaricola marinus</name>
    <dbReference type="NCBI Taxonomy" id="1819565"/>
    <lineage>
        <taxon>Bacteria</taxon>
        <taxon>Pseudomonadati</taxon>
        <taxon>Pseudomonadota</taxon>
        <taxon>Alphaproteobacteria</taxon>
        <taxon>Rhodobacterales</taxon>
        <taxon>Paracoccaceae</taxon>
        <taxon>Flavimaricola</taxon>
    </lineage>
</organism>
<dbReference type="Pfam" id="PF00483">
    <property type="entry name" value="NTP_transferase"/>
    <property type="match status" value="1"/>
</dbReference>
<keyword evidence="12" id="KW-1185">Reference proteome</keyword>
<evidence type="ECO:0000256" key="9">
    <source>
        <dbReference type="ARBA" id="ARBA00048128"/>
    </source>
</evidence>
<protein>
    <recommendedName>
        <fullName evidence="3">UTP--glucose-1-phosphate uridylyltransferase</fullName>
        <ecNumber evidence="2">2.7.7.9</ecNumber>
    </recommendedName>
    <alternativeName>
        <fullName evidence="6">Alpha-D-glucosyl-1-phosphate uridylyltransferase</fullName>
    </alternativeName>
    <alternativeName>
        <fullName evidence="7">UDP-glucose pyrophosphorylase</fullName>
    </alternativeName>
    <alternativeName>
        <fullName evidence="8">Uridine diphosphoglucose pyrophosphorylase</fullName>
    </alternativeName>
</protein>
<dbReference type="AlphaFoldDB" id="A0A238LHB7"/>
<comment type="catalytic activity">
    <reaction evidence="9">
        <text>alpha-D-glucose 1-phosphate + UTP + H(+) = UDP-alpha-D-glucose + diphosphate</text>
        <dbReference type="Rhea" id="RHEA:19889"/>
        <dbReference type="ChEBI" id="CHEBI:15378"/>
        <dbReference type="ChEBI" id="CHEBI:33019"/>
        <dbReference type="ChEBI" id="CHEBI:46398"/>
        <dbReference type="ChEBI" id="CHEBI:58601"/>
        <dbReference type="ChEBI" id="CHEBI:58885"/>
        <dbReference type="EC" id="2.7.7.9"/>
    </reaction>
</comment>
<reference evidence="11 12" key="1">
    <citation type="submission" date="2017-05" db="EMBL/GenBank/DDBJ databases">
        <authorList>
            <person name="Song R."/>
            <person name="Chenine A.L."/>
            <person name="Ruprecht R.M."/>
        </authorList>
    </citation>
    <scope>NUCLEOTIDE SEQUENCE [LARGE SCALE GENOMIC DNA]</scope>
    <source>
        <strain evidence="11 12">CECT 8899</strain>
    </source>
</reference>
<dbReference type="Gene3D" id="3.90.550.10">
    <property type="entry name" value="Spore Coat Polysaccharide Biosynthesis Protein SpsA, Chain A"/>
    <property type="match status" value="1"/>
</dbReference>
<sequence>MTNTVRTAIFPVAGLGTRFLPATKATPKELLPVIDTPLIQYAIDEAREAGIERMIFVSHPSKSAIERYVMDDAKLRADLRSRGKTEIAAELEDAALCPKNDDVIFTMQNEPLGLGHAVLCAKEYALAGPVAVILPDDLILGKGCIGEMIDAYAQAGGGHLVATMKVAPEDVQKYGVLSVTEELGNVLRADRMVEKPEPAEAPSRDAVIGRYVLDGSIFQDLETQAPGALGEIQLTDAIAKGAERVGLAGLRFSGQRFDCGSKAGMLKATLHLASQDPECGDVLDAYVNAMSRPAAA</sequence>
<evidence type="ECO:0000256" key="7">
    <source>
        <dbReference type="ARBA" id="ARBA00031959"/>
    </source>
</evidence>
<dbReference type="OrthoDB" id="9803306at2"/>
<evidence type="ECO:0000313" key="12">
    <source>
        <dbReference type="Proteomes" id="UP000201613"/>
    </source>
</evidence>
<keyword evidence="5 11" id="KW-0548">Nucleotidyltransferase</keyword>
<evidence type="ECO:0000256" key="2">
    <source>
        <dbReference type="ARBA" id="ARBA00012415"/>
    </source>
</evidence>
<name>A0A238LHB7_9RHOB</name>
<dbReference type="InterPro" id="IPR005771">
    <property type="entry name" value="GalU_uridylyltTrfase_bac/arc"/>
</dbReference>
<evidence type="ECO:0000313" key="11">
    <source>
        <dbReference type="EMBL" id="SMY08933.1"/>
    </source>
</evidence>
<dbReference type="CDD" id="cd02541">
    <property type="entry name" value="UGPase_prokaryotic"/>
    <property type="match status" value="1"/>
</dbReference>
<dbReference type="GO" id="GO:0006011">
    <property type="term" value="P:UDP-alpha-D-glucose metabolic process"/>
    <property type="evidence" value="ECO:0007669"/>
    <property type="project" value="InterPro"/>
</dbReference>
<dbReference type="EC" id="2.7.7.9" evidence="2"/>
<evidence type="ECO:0000256" key="4">
    <source>
        <dbReference type="ARBA" id="ARBA00022679"/>
    </source>
</evidence>
<dbReference type="Proteomes" id="UP000201613">
    <property type="component" value="Unassembled WGS sequence"/>
</dbReference>
<feature type="domain" description="Nucleotidyl transferase" evidence="10">
    <location>
        <begin position="13"/>
        <end position="272"/>
    </location>
</feature>
<dbReference type="RefSeq" id="WP_093993121.1">
    <property type="nucleotide sequence ID" value="NZ_FXZK01000006.1"/>
</dbReference>
<gene>
    <name evidence="11" type="primary">gtaB_2</name>
    <name evidence="11" type="ORF">LOM8899_03092</name>
</gene>
<evidence type="ECO:0000256" key="6">
    <source>
        <dbReference type="ARBA" id="ARBA00031455"/>
    </source>
</evidence>
<accession>A0A238LHB7</accession>
<evidence type="ECO:0000256" key="8">
    <source>
        <dbReference type="ARBA" id="ARBA00032341"/>
    </source>
</evidence>
<dbReference type="InterPro" id="IPR005835">
    <property type="entry name" value="NTP_transferase_dom"/>
</dbReference>
<evidence type="ECO:0000256" key="5">
    <source>
        <dbReference type="ARBA" id="ARBA00022695"/>
    </source>
</evidence>
<evidence type="ECO:0000259" key="10">
    <source>
        <dbReference type="Pfam" id="PF00483"/>
    </source>
</evidence>
<keyword evidence="4 11" id="KW-0808">Transferase</keyword>
<proteinExistence type="inferred from homology"/>
<evidence type="ECO:0000256" key="3">
    <source>
        <dbReference type="ARBA" id="ARBA00019048"/>
    </source>
</evidence>
<dbReference type="InterPro" id="IPR029044">
    <property type="entry name" value="Nucleotide-diphossugar_trans"/>
</dbReference>
<evidence type="ECO:0000256" key="1">
    <source>
        <dbReference type="ARBA" id="ARBA00006890"/>
    </source>
</evidence>
<dbReference type="EMBL" id="FXZK01000006">
    <property type="protein sequence ID" value="SMY08933.1"/>
    <property type="molecule type" value="Genomic_DNA"/>
</dbReference>
<comment type="similarity">
    <text evidence="1">Belongs to the UDPGP type 2 family.</text>
</comment>
<dbReference type="GO" id="GO:0003983">
    <property type="term" value="F:UTP:glucose-1-phosphate uridylyltransferase activity"/>
    <property type="evidence" value="ECO:0007669"/>
    <property type="project" value="UniProtKB-EC"/>
</dbReference>
<dbReference type="PANTHER" id="PTHR43197">
    <property type="entry name" value="UTP--GLUCOSE-1-PHOSPHATE URIDYLYLTRANSFERASE"/>
    <property type="match status" value="1"/>
</dbReference>